<dbReference type="RefSeq" id="WP_246054500.1">
    <property type="nucleotide sequence ID" value="NZ_BAAAYS010000001.1"/>
</dbReference>
<evidence type="ECO:0000313" key="3">
    <source>
        <dbReference type="EMBL" id="TQM65712.1"/>
    </source>
</evidence>
<comment type="caution">
    <text evidence="3">The sequence shown here is derived from an EMBL/GenBank/DDBJ whole genome shotgun (WGS) entry which is preliminary data.</text>
</comment>
<proteinExistence type="inferred from homology"/>
<keyword evidence="4" id="KW-1185">Reference proteome</keyword>
<evidence type="ECO:0000256" key="2">
    <source>
        <dbReference type="SAM" id="MobiDB-lite"/>
    </source>
</evidence>
<accession>A0A543I533</accession>
<keyword evidence="1" id="KW-0472">Membrane</keyword>
<sequence>MRGQNESGSPTISTSLPTLRRVLLRPKWIGALLLAIAVAGGFAWLANWQLESAITNQVVEDDLAEKVVPLTELTEPGIPVAEAVGGRTAWVEGEFVPADFSVVGNRVNGGKNGYWVVGHLLVPAGGETAHVAVALGWTPTEEAAEVVRDRLREAPATTERVNGRYQPPEGPAVPDQEGGDPSAVLSMAPAQLANLWESVDGAVYNGFLVSHDQLEGLQLIDSGPPLPQESINWLNLFYAVEWVVFGGFAIYFWYRLARDGWERECELIRVAEEETARAPGDPQPVD</sequence>
<evidence type="ECO:0000313" key="4">
    <source>
        <dbReference type="Proteomes" id="UP000318331"/>
    </source>
</evidence>
<name>A0A543I533_9MICO</name>
<dbReference type="EMBL" id="VFPN01000001">
    <property type="protein sequence ID" value="TQM65712.1"/>
    <property type="molecule type" value="Genomic_DNA"/>
</dbReference>
<feature type="transmembrane region" description="Helical" evidence="1">
    <location>
        <begin position="28"/>
        <end position="46"/>
    </location>
</feature>
<evidence type="ECO:0000256" key="1">
    <source>
        <dbReference type="RuleBase" id="RU363076"/>
    </source>
</evidence>
<dbReference type="Proteomes" id="UP000318331">
    <property type="component" value="Unassembled WGS sequence"/>
</dbReference>
<feature type="transmembrane region" description="Helical" evidence="1">
    <location>
        <begin position="233"/>
        <end position="254"/>
    </location>
</feature>
<comment type="similarity">
    <text evidence="1">Belongs to the SURF1 family.</text>
</comment>
<dbReference type="PROSITE" id="PS50895">
    <property type="entry name" value="SURF1"/>
    <property type="match status" value="1"/>
</dbReference>
<dbReference type="AlphaFoldDB" id="A0A543I533"/>
<gene>
    <name evidence="3" type="ORF">FB466_0524</name>
</gene>
<reference evidence="3 4" key="1">
    <citation type="submission" date="2019-06" db="EMBL/GenBank/DDBJ databases">
        <title>Sequencing the genomes of 1000 actinobacteria strains.</title>
        <authorList>
            <person name="Klenk H.-P."/>
        </authorList>
    </citation>
    <scope>NUCLEOTIDE SEQUENCE [LARGE SCALE GENOMIC DNA]</scope>
    <source>
        <strain evidence="3 4">DSM 18031</strain>
    </source>
</reference>
<feature type="region of interest" description="Disordered" evidence="2">
    <location>
        <begin position="157"/>
        <end position="181"/>
    </location>
</feature>
<keyword evidence="1" id="KW-1003">Cell membrane</keyword>
<dbReference type="Pfam" id="PF02104">
    <property type="entry name" value="SURF1"/>
    <property type="match status" value="1"/>
</dbReference>
<comment type="subcellular location">
    <subcellularLocation>
        <location evidence="1">Cell membrane</location>
        <topology evidence="1">Multi-pass membrane protein</topology>
    </subcellularLocation>
</comment>
<organism evidence="3 4">
    <name type="scientific">Klugiella xanthotipulae</name>
    <dbReference type="NCBI Taxonomy" id="244735"/>
    <lineage>
        <taxon>Bacteria</taxon>
        <taxon>Bacillati</taxon>
        <taxon>Actinomycetota</taxon>
        <taxon>Actinomycetes</taxon>
        <taxon>Micrococcales</taxon>
        <taxon>Microbacteriaceae</taxon>
        <taxon>Klugiella</taxon>
    </lineage>
</organism>
<dbReference type="GO" id="GO:0005886">
    <property type="term" value="C:plasma membrane"/>
    <property type="evidence" value="ECO:0007669"/>
    <property type="project" value="UniProtKB-SubCell"/>
</dbReference>
<protein>
    <recommendedName>
        <fullName evidence="1">SURF1-like protein</fullName>
    </recommendedName>
</protein>
<keyword evidence="1" id="KW-1133">Transmembrane helix</keyword>
<keyword evidence="1" id="KW-0812">Transmembrane</keyword>
<dbReference type="InterPro" id="IPR002994">
    <property type="entry name" value="Surf1/Shy1"/>
</dbReference>